<dbReference type="STRING" id="926559.JoomaDRAFT_1799"/>
<feature type="compositionally biased region" description="Basic and acidic residues" evidence="1">
    <location>
        <begin position="542"/>
        <end position="559"/>
    </location>
</feature>
<feature type="compositionally biased region" description="Low complexity" evidence="1">
    <location>
        <begin position="135"/>
        <end position="148"/>
    </location>
</feature>
<evidence type="ECO:0000313" key="5">
    <source>
        <dbReference type="Proteomes" id="UP000004690"/>
    </source>
</evidence>
<gene>
    <name evidence="4" type="ORF">JoomaDRAFT_1799</name>
</gene>
<evidence type="ECO:0000313" key="4">
    <source>
        <dbReference type="EMBL" id="EIJ38804.1"/>
    </source>
</evidence>
<accession>I3C5B1</accession>
<dbReference type="GO" id="GO:0005886">
    <property type="term" value="C:plasma membrane"/>
    <property type="evidence" value="ECO:0007669"/>
    <property type="project" value="TreeGrafter"/>
</dbReference>
<keyword evidence="5" id="KW-1185">Reference proteome</keyword>
<dbReference type="OrthoDB" id="596403at2"/>
<feature type="compositionally biased region" description="Basic and acidic residues" evidence="1">
    <location>
        <begin position="876"/>
        <end position="887"/>
    </location>
</feature>
<dbReference type="EMBL" id="JH651379">
    <property type="protein sequence ID" value="EIJ38804.1"/>
    <property type="molecule type" value="Genomic_DNA"/>
</dbReference>
<dbReference type="HOGENOM" id="CLU_011472_0_0_10"/>
<dbReference type="InterPro" id="IPR007844">
    <property type="entry name" value="AsmA"/>
</dbReference>
<feature type="domain" description="AsmA" evidence="3">
    <location>
        <begin position="1"/>
        <end position="693"/>
    </location>
</feature>
<proteinExistence type="predicted"/>
<feature type="region of interest" description="Disordered" evidence="1">
    <location>
        <begin position="135"/>
        <end position="160"/>
    </location>
</feature>
<organism evidence="4 5">
    <name type="scientific">Galbibacter orientalis DSM 19592</name>
    <dbReference type="NCBI Taxonomy" id="926559"/>
    <lineage>
        <taxon>Bacteria</taxon>
        <taxon>Pseudomonadati</taxon>
        <taxon>Bacteroidota</taxon>
        <taxon>Flavobacteriia</taxon>
        <taxon>Flavobacteriales</taxon>
        <taxon>Flavobacteriaceae</taxon>
        <taxon>Galbibacter</taxon>
    </lineage>
</organism>
<dbReference type="AlphaFoldDB" id="I3C5B1"/>
<dbReference type="eggNOG" id="COG2982">
    <property type="taxonomic scope" value="Bacteria"/>
</dbReference>
<dbReference type="PANTHER" id="PTHR30441">
    <property type="entry name" value="DUF748 DOMAIN-CONTAINING PROTEIN"/>
    <property type="match status" value="1"/>
</dbReference>
<dbReference type="Proteomes" id="UP000004690">
    <property type="component" value="Unassembled WGS sequence"/>
</dbReference>
<dbReference type="RefSeq" id="WP_008612084.1">
    <property type="nucleotide sequence ID" value="NZ_JH651379.1"/>
</dbReference>
<dbReference type="GO" id="GO:0090313">
    <property type="term" value="P:regulation of protein targeting to membrane"/>
    <property type="evidence" value="ECO:0007669"/>
    <property type="project" value="TreeGrafter"/>
</dbReference>
<evidence type="ECO:0000256" key="1">
    <source>
        <dbReference type="SAM" id="MobiDB-lite"/>
    </source>
</evidence>
<sequence>MKKILKIIGIVIALLVVFLIAAPFLFEGKIIEMVKNTVNKNINAKFDFADADVSLIRNFPNASVTVEDMSLINNAPFEGDTLVFAKKANISVPFMQIFNKEGEPYSINSFTIDGAVVNVLVDKDGNANYDIAKETAASTSSNTATKSDSTPDESAPEASNNNVSFSVQKYEITNSRIKYFDEKGKMYFELDSLNHSGNGDLSAVKSELDTETSALISFDMDSVNYFNRNAINLDAKLGIDLAENKYTFLENKAIINQLELVFDGFIKLNDDNQEVDISFKTPSSDFKNFLAVIPKEYSKDIANVQTTGDFVVEGKLNGVVDETHIPAFNIAITSNNASFKYPDLSQAVTNITIDTKIANETGLLENTYVDINKLTFKIAQDVFSANANIKNIMGNPLVNANLKGRINLANLSNAYPMPEDLNLSGILDANLSTAFDMQSIENERYENTKNSGSLGLKDFEFTSEEMKNPVQISNAAITFNTQNVSLNAFEAKTGKTDLSAKGSIENLLGYMFNKETLKGNFTLNSNTFAVNDFMMESTEATPSEKPKSEQGSSDKKQTEQPKNTATTGKEEIKIPSFLDATIAAKANTVIYDNLTLKEVSGTLIVRDETVTLKDLNSSLFGGKIAVNGSVSTKNETPTFNMDLGMKSFNIAESFQGLEMLQAITPIANALQGVLNSNFSIKGNLNNDFTPNLNSVSGNALAEAIVSGFDPEKGKMLSALGNRLEFLNFEEGETKDIKTTLTFEDGKVNVKPFNLKYKDIDIQVAGSHGFDKSINYDATFEVPAKYLGKDVNNLIAKLNDADAQNITVPVKATIGGTYNSPTVNTNLSATATELTKKLVDMQKDKLLNQGSDKVKDAINDFLGGSKPADTTAVGKEAAQKQDSVKKDKIKNAADDLIKGLFGKKKDTTKTN</sequence>
<reference evidence="4 5" key="1">
    <citation type="submission" date="2012-02" db="EMBL/GenBank/DDBJ databases">
        <title>Improved High-Quality Draft genome of Joostella marina DSM 19592.</title>
        <authorList>
            <consortium name="US DOE Joint Genome Institute (JGI-PGF)"/>
            <person name="Lucas S."/>
            <person name="Copeland A."/>
            <person name="Lapidus A."/>
            <person name="Bruce D."/>
            <person name="Goodwin L."/>
            <person name="Pitluck S."/>
            <person name="Peters L."/>
            <person name="Chertkov O."/>
            <person name="Ovchinnikova G."/>
            <person name="Kyrpides N."/>
            <person name="Mavromatis K."/>
            <person name="Detter J.C."/>
            <person name="Han C."/>
            <person name="Land M."/>
            <person name="Hauser L."/>
            <person name="Markowitz V."/>
            <person name="Cheng J.-F."/>
            <person name="Hugenholtz P."/>
            <person name="Woyke T."/>
            <person name="Wu D."/>
            <person name="Tindall B."/>
            <person name="Brambilla E."/>
            <person name="Klenk H.-P."/>
            <person name="Eisen J.A."/>
        </authorList>
    </citation>
    <scope>NUCLEOTIDE SEQUENCE [LARGE SCALE GENOMIC DNA]</scope>
    <source>
        <strain evidence="4 5">DSM 19592</strain>
    </source>
</reference>
<dbReference type="InterPro" id="IPR052894">
    <property type="entry name" value="AsmA-related"/>
</dbReference>
<dbReference type="Pfam" id="PF05170">
    <property type="entry name" value="AsmA"/>
    <property type="match status" value="1"/>
</dbReference>
<name>I3C5B1_9FLAO</name>
<protein>
    <recommendedName>
        <fullName evidence="3">AsmA domain-containing protein</fullName>
    </recommendedName>
</protein>
<feature type="region of interest" description="Disordered" evidence="1">
    <location>
        <begin position="537"/>
        <end position="570"/>
    </location>
</feature>
<evidence type="ECO:0000259" key="3">
    <source>
        <dbReference type="Pfam" id="PF05170"/>
    </source>
</evidence>
<keyword evidence="2" id="KW-0812">Transmembrane</keyword>
<evidence type="ECO:0000256" key="2">
    <source>
        <dbReference type="SAM" id="Phobius"/>
    </source>
</evidence>
<dbReference type="PANTHER" id="PTHR30441:SF8">
    <property type="entry name" value="DUF748 DOMAIN-CONTAINING PROTEIN"/>
    <property type="match status" value="1"/>
</dbReference>
<feature type="transmembrane region" description="Helical" evidence="2">
    <location>
        <begin position="7"/>
        <end position="26"/>
    </location>
</feature>
<keyword evidence="2" id="KW-0472">Membrane</keyword>
<feature type="region of interest" description="Disordered" evidence="1">
    <location>
        <begin position="868"/>
        <end position="887"/>
    </location>
</feature>
<keyword evidence="2" id="KW-1133">Transmembrane helix</keyword>